<reference evidence="1" key="1">
    <citation type="submission" date="2014-11" db="EMBL/GenBank/DDBJ databases">
        <authorList>
            <person name="Amaro Gonzalez C."/>
        </authorList>
    </citation>
    <scope>NUCLEOTIDE SEQUENCE</scope>
</reference>
<name>A0A0E9XCY0_ANGAN</name>
<evidence type="ECO:0000313" key="1">
    <source>
        <dbReference type="EMBL" id="JAI00603.1"/>
    </source>
</evidence>
<reference evidence="1" key="2">
    <citation type="journal article" date="2015" name="Fish Shellfish Immunol.">
        <title>Early steps in the European eel (Anguilla anguilla)-Vibrio vulnificus interaction in the gills: Role of the RtxA13 toxin.</title>
        <authorList>
            <person name="Callol A."/>
            <person name="Pajuelo D."/>
            <person name="Ebbesson L."/>
            <person name="Teles M."/>
            <person name="MacKenzie S."/>
            <person name="Amaro C."/>
        </authorList>
    </citation>
    <scope>NUCLEOTIDE SEQUENCE</scope>
</reference>
<sequence length="27" mass="3071">MQGDKISGWNEPEDTACWPFSLLVFLS</sequence>
<proteinExistence type="predicted"/>
<organism evidence="1">
    <name type="scientific">Anguilla anguilla</name>
    <name type="common">European freshwater eel</name>
    <name type="synonym">Muraena anguilla</name>
    <dbReference type="NCBI Taxonomy" id="7936"/>
    <lineage>
        <taxon>Eukaryota</taxon>
        <taxon>Metazoa</taxon>
        <taxon>Chordata</taxon>
        <taxon>Craniata</taxon>
        <taxon>Vertebrata</taxon>
        <taxon>Euteleostomi</taxon>
        <taxon>Actinopterygii</taxon>
        <taxon>Neopterygii</taxon>
        <taxon>Teleostei</taxon>
        <taxon>Anguilliformes</taxon>
        <taxon>Anguillidae</taxon>
        <taxon>Anguilla</taxon>
    </lineage>
</organism>
<accession>A0A0E9XCY0</accession>
<protein>
    <submittedName>
        <fullName evidence="1">Uncharacterized protein</fullName>
    </submittedName>
</protein>
<dbReference type="AlphaFoldDB" id="A0A0E9XCY0"/>
<dbReference type="EMBL" id="GBXM01007975">
    <property type="protein sequence ID" value="JAI00603.1"/>
    <property type="molecule type" value="Transcribed_RNA"/>
</dbReference>